<keyword evidence="7" id="KW-0479">Metal-binding</keyword>
<keyword evidence="9" id="KW-0862">Zinc</keyword>
<gene>
    <name evidence="17" type="ORF">C2E21_7645</name>
</gene>
<sequence>MIAQVRAATVVRCQAGSGARPQRPVGLRAAGLSRRPQQQRKPYGASLTRRHEAQWIAAAGGGGGGSSGGSSGGSGGGGGGGDDGEQPGEKKPVFGWKGWQDRVAADPQFVYKVVIEQVIGVTANVLGDMASRPNWGLNELDFVFATLVVGSIINFAAVYLLAPVPAAPGGAAAMGFVSKVFGDFYLNAWGAPPGHMFMPGFSLGSRIVNFVYKGAVFAFIGMCAGTVGTATSNGLLALRKKLDPSYTSPNEAPSILGNASCWALHMGLSANLRYQVLNGLDMVLQPMMPSNVFRLYASIIRGLNNLAGGMSFVIIAKALGVQKAAEPAPEPVPVAAGKKQKARRHAGSHKCSAAAPSAAAATAAAAMADALLRQLGPLAKGFASPATSVTAARQLLTLADELYRSHQDTAEQIRHLSDASKADLIRLAGVHSFFPASSWLQAVQQRRQRQRQPGGGASEELEELQTQAGVQLMLVRLLGSTMTEHEQLSSLTAQQLAGLVLWLAAVATAIERHMSEDPNKLSMLRHYANLSVGLLSRLWQQGGQAACGTLQQREAVVRLLLGTALPRAVAALEGRDAPNMVAAVQLLVRMEQALAADALRSALQRQLYRRGAAAEAIRLVGRAAAALPAETPEELDDRAIPVAHTVVCQLAALIPWRAFERMAAVVLRPLRRLHEAACRCVHWLLSDAAAGLPTRLLLDRALHALHFLLFAFHDLSSNEREGASALWLDGVCMAHWAAVEAAADWLQHNTSGSGDTRIPNGIALCNALTLVAARCPQLATTRLCCMLRELTAAAAEVDCGPHDAFSFVVRLADTAAADSSLAAALMAECVVQPVLDQTAQLARCGTDAGVFEGWWYLRVVQGLIDSLAAAAQAAARQLDGGAAAGGSSSGNAQQQGQPFAALRLALGVFEAAQARAKAEMEALGLGYPSMSLPERGSQLSSLGDDDDAVAAWLCRQATELALETCVYKRLLHPAAQLEVALQAIQRRSEQQLLEVAVQQAHAAATRSCSNLRCAELGGDGKSMPCGACRTCRYCCRACLVADWRQGGHKRVCPLLAAEREQ</sequence>
<dbReference type="SUPFAM" id="SSF144232">
    <property type="entry name" value="HIT/MYND zinc finger-like"/>
    <property type="match status" value="1"/>
</dbReference>
<dbReference type="GO" id="GO:0008270">
    <property type="term" value="F:zinc ion binding"/>
    <property type="evidence" value="ECO:0007669"/>
    <property type="project" value="UniProtKB-KW"/>
</dbReference>
<evidence type="ECO:0000256" key="12">
    <source>
        <dbReference type="ARBA" id="ARBA00023136"/>
    </source>
</evidence>
<dbReference type="PANTHER" id="PTHR31620:SF15">
    <property type="entry name" value="PROTEIN RETICULATA-RELATED 2, CHLOROPLASTIC-RELATED"/>
    <property type="match status" value="1"/>
</dbReference>
<evidence type="ECO:0000256" key="9">
    <source>
        <dbReference type="ARBA" id="ARBA00022833"/>
    </source>
</evidence>
<keyword evidence="4" id="KW-0150">Chloroplast</keyword>
<dbReference type="EMBL" id="LHPG02000016">
    <property type="protein sequence ID" value="PRW33619.1"/>
    <property type="molecule type" value="Genomic_DNA"/>
</dbReference>
<evidence type="ECO:0000256" key="15">
    <source>
        <dbReference type="SAM" id="Phobius"/>
    </source>
</evidence>
<keyword evidence="10" id="KW-0809">Transit peptide</keyword>
<evidence type="ECO:0000313" key="18">
    <source>
        <dbReference type="Proteomes" id="UP000239899"/>
    </source>
</evidence>
<dbReference type="PROSITE" id="PS50865">
    <property type="entry name" value="ZF_MYND_2"/>
    <property type="match status" value="1"/>
</dbReference>
<proteinExistence type="inferred from homology"/>
<keyword evidence="18" id="KW-1185">Reference proteome</keyword>
<feature type="domain" description="MYND-type" evidence="16">
    <location>
        <begin position="1013"/>
        <end position="1052"/>
    </location>
</feature>
<keyword evidence="5" id="KW-0934">Plastid</keyword>
<comment type="subcellular location">
    <subcellularLocation>
        <location evidence="1">Membrane</location>
        <topology evidence="1">Multi-pass membrane protein</topology>
    </subcellularLocation>
    <subcellularLocation>
        <location evidence="2">Plastid</location>
        <location evidence="2">Chloroplast</location>
    </subcellularLocation>
</comment>
<evidence type="ECO:0000256" key="1">
    <source>
        <dbReference type="ARBA" id="ARBA00004141"/>
    </source>
</evidence>
<dbReference type="Gene3D" id="6.10.140.2220">
    <property type="match status" value="1"/>
</dbReference>
<reference evidence="17 18" key="1">
    <citation type="journal article" date="2018" name="Plant J.">
        <title>Genome sequences of Chlorella sorokiniana UTEX 1602 and Micractinium conductrix SAG 241.80: implications to maltose excretion by a green alga.</title>
        <authorList>
            <person name="Arriola M.B."/>
            <person name="Velmurugan N."/>
            <person name="Zhang Y."/>
            <person name="Plunkett M.H."/>
            <person name="Hondzo H."/>
            <person name="Barney B.M."/>
        </authorList>
    </citation>
    <scope>NUCLEOTIDE SEQUENCE [LARGE SCALE GENOMIC DNA]</scope>
    <source>
        <strain evidence="18">UTEX 1602</strain>
    </source>
</reference>
<organism evidence="17 18">
    <name type="scientific">Chlorella sorokiniana</name>
    <name type="common">Freshwater green alga</name>
    <dbReference type="NCBI Taxonomy" id="3076"/>
    <lineage>
        <taxon>Eukaryota</taxon>
        <taxon>Viridiplantae</taxon>
        <taxon>Chlorophyta</taxon>
        <taxon>core chlorophytes</taxon>
        <taxon>Trebouxiophyceae</taxon>
        <taxon>Chlorellales</taxon>
        <taxon>Chlorellaceae</taxon>
        <taxon>Chlorella clade</taxon>
        <taxon>Chlorella</taxon>
    </lineage>
</organism>
<evidence type="ECO:0000313" key="17">
    <source>
        <dbReference type="EMBL" id="PRW33619.1"/>
    </source>
</evidence>
<evidence type="ECO:0000256" key="4">
    <source>
        <dbReference type="ARBA" id="ARBA00022528"/>
    </source>
</evidence>
<evidence type="ECO:0000256" key="5">
    <source>
        <dbReference type="ARBA" id="ARBA00022640"/>
    </source>
</evidence>
<evidence type="ECO:0000256" key="3">
    <source>
        <dbReference type="ARBA" id="ARBA00010793"/>
    </source>
</evidence>
<protein>
    <submittedName>
        <fullName evidence="17">RETICULATA-RELATED chloroplastic-like</fullName>
    </submittedName>
</protein>
<comment type="similarity">
    <text evidence="3">Belongs to the RETICULATA family.</text>
</comment>
<dbReference type="InterPro" id="IPR021825">
    <property type="entry name" value="RETICULATA-related"/>
</dbReference>
<keyword evidence="8 13" id="KW-0863">Zinc-finger</keyword>
<dbReference type="AlphaFoldDB" id="A0A2P6TH47"/>
<dbReference type="PANTHER" id="PTHR31620">
    <property type="entry name" value="PROTEIN RETICULATA-RELATED 2, CHLOROPLASTIC-RELATED"/>
    <property type="match status" value="1"/>
</dbReference>
<evidence type="ECO:0000256" key="2">
    <source>
        <dbReference type="ARBA" id="ARBA00004229"/>
    </source>
</evidence>
<dbReference type="OrthoDB" id="497268at2759"/>
<feature type="region of interest" description="Disordered" evidence="14">
    <location>
        <begin position="14"/>
        <end position="93"/>
    </location>
</feature>
<evidence type="ECO:0000256" key="13">
    <source>
        <dbReference type="PROSITE-ProRule" id="PRU00134"/>
    </source>
</evidence>
<keyword evidence="12 15" id="KW-0472">Membrane</keyword>
<name>A0A2P6TH47_CHLSO</name>
<keyword evidence="11 15" id="KW-1133">Transmembrane helix</keyword>
<evidence type="ECO:0000256" key="11">
    <source>
        <dbReference type="ARBA" id="ARBA00022989"/>
    </source>
</evidence>
<evidence type="ECO:0000259" key="16">
    <source>
        <dbReference type="PROSITE" id="PS50865"/>
    </source>
</evidence>
<evidence type="ECO:0000256" key="6">
    <source>
        <dbReference type="ARBA" id="ARBA00022692"/>
    </source>
</evidence>
<keyword evidence="6 15" id="KW-0812">Transmembrane</keyword>
<dbReference type="GO" id="GO:0009507">
    <property type="term" value="C:chloroplast"/>
    <property type="evidence" value="ECO:0007669"/>
    <property type="project" value="UniProtKB-SubCell"/>
</dbReference>
<feature type="transmembrane region" description="Helical" evidence="15">
    <location>
        <begin position="210"/>
        <end position="230"/>
    </location>
</feature>
<dbReference type="InterPro" id="IPR002893">
    <property type="entry name" value="Znf_MYND"/>
</dbReference>
<dbReference type="Pfam" id="PF11891">
    <property type="entry name" value="RETICULATA-like"/>
    <property type="match status" value="1"/>
</dbReference>
<evidence type="ECO:0000256" key="7">
    <source>
        <dbReference type="ARBA" id="ARBA00022723"/>
    </source>
</evidence>
<dbReference type="STRING" id="3076.A0A2P6TH47"/>
<dbReference type="Proteomes" id="UP000239899">
    <property type="component" value="Unassembled WGS sequence"/>
</dbReference>
<evidence type="ECO:0000256" key="14">
    <source>
        <dbReference type="SAM" id="MobiDB-lite"/>
    </source>
</evidence>
<accession>A0A2P6TH47</accession>
<feature type="transmembrane region" description="Helical" evidence="15">
    <location>
        <begin position="142"/>
        <end position="162"/>
    </location>
</feature>
<dbReference type="GO" id="GO:0016020">
    <property type="term" value="C:membrane"/>
    <property type="evidence" value="ECO:0007669"/>
    <property type="project" value="UniProtKB-SubCell"/>
</dbReference>
<comment type="caution">
    <text evidence="17">The sequence shown here is derived from an EMBL/GenBank/DDBJ whole genome shotgun (WGS) entry which is preliminary data.</text>
</comment>
<evidence type="ECO:0000256" key="8">
    <source>
        <dbReference type="ARBA" id="ARBA00022771"/>
    </source>
</evidence>
<evidence type="ECO:0000256" key="10">
    <source>
        <dbReference type="ARBA" id="ARBA00022946"/>
    </source>
</evidence>
<feature type="compositionally biased region" description="Gly residues" evidence="14">
    <location>
        <begin position="59"/>
        <end position="81"/>
    </location>
</feature>